<sequence length="281" mass="30337">MPRWWRATAIAGGSKRRAASGSLTATCCRSGSALQSEAPLRRLLELDFADLPLQGVLALLAGRPAEAPFGYVVTPNADHLVRLARDPTLRPLYDAAMLRLLDSRVVARLAGVMGLAAPAVVPGSDLTAALMAGLPADEPVTVLGLAPAALERLAARTGLRRIAHYNPPMGFDRDLAQFEAAVRFIEDHPARYSFLAVGSPRQERVAQAVAARGKGRGVGLCIGASLLFLTGEERRAPLAVQRAGMEWAWRMMQDPKRLARRYLVDSPAIIALLRREAKQPR</sequence>
<name>A0ABS1U583_9PROT</name>
<dbReference type="EMBL" id="JAETWB010000008">
    <property type="protein sequence ID" value="MBL6079827.1"/>
    <property type="molecule type" value="Genomic_DNA"/>
</dbReference>
<dbReference type="Proteomes" id="UP000660885">
    <property type="component" value="Unassembled WGS sequence"/>
</dbReference>
<dbReference type="CDD" id="cd06533">
    <property type="entry name" value="Glyco_transf_WecG_TagA"/>
    <property type="match status" value="1"/>
</dbReference>
<evidence type="ECO:0000256" key="1">
    <source>
        <dbReference type="ARBA" id="ARBA00022676"/>
    </source>
</evidence>
<dbReference type="Pfam" id="PF03808">
    <property type="entry name" value="Glyco_tran_WecG"/>
    <property type="match status" value="1"/>
</dbReference>
<accession>A0ABS1U583</accession>
<comment type="caution">
    <text evidence="3">The sequence shown here is derived from an EMBL/GenBank/DDBJ whole genome shotgun (WGS) entry which is preliminary data.</text>
</comment>
<gene>
    <name evidence="3" type="ORF">JMJ56_17550</name>
</gene>
<evidence type="ECO:0000256" key="2">
    <source>
        <dbReference type="ARBA" id="ARBA00022679"/>
    </source>
</evidence>
<dbReference type="PANTHER" id="PTHR34136">
    <property type="match status" value="1"/>
</dbReference>
<organism evidence="3 4">
    <name type="scientific">Belnapia arida</name>
    <dbReference type="NCBI Taxonomy" id="2804533"/>
    <lineage>
        <taxon>Bacteria</taxon>
        <taxon>Pseudomonadati</taxon>
        <taxon>Pseudomonadota</taxon>
        <taxon>Alphaproteobacteria</taxon>
        <taxon>Acetobacterales</taxon>
        <taxon>Roseomonadaceae</taxon>
        <taxon>Belnapia</taxon>
    </lineage>
</organism>
<keyword evidence="2" id="KW-0808">Transferase</keyword>
<evidence type="ECO:0000313" key="4">
    <source>
        <dbReference type="Proteomes" id="UP000660885"/>
    </source>
</evidence>
<keyword evidence="4" id="KW-1185">Reference proteome</keyword>
<proteinExistence type="predicted"/>
<keyword evidence="1" id="KW-0328">Glycosyltransferase</keyword>
<dbReference type="InterPro" id="IPR004629">
    <property type="entry name" value="WecG_TagA_CpsF"/>
</dbReference>
<protein>
    <submittedName>
        <fullName evidence="3">WecB/TagA/CpsF family glycosyltransferase</fullName>
    </submittedName>
</protein>
<dbReference type="PANTHER" id="PTHR34136:SF1">
    <property type="entry name" value="UDP-N-ACETYL-D-MANNOSAMINURONIC ACID TRANSFERASE"/>
    <property type="match status" value="1"/>
</dbReference>
<evidence type="ECO:0000313" key="3">
    <source>
        <dbReference type="EMBL" id="MBL6079827.1"/>
    </source>
</evidence>
<reference evidence="3 4" key="1">
    <citation type="submission" date="2021-01" db="EMBL/GenBank/DDBJ databases">
        <title>Belnapia mucosa sp. nov. and Belnapia arida sp. nov., isolated from the Tabernas Desert (Almeria, Spain).</title>
        <authorList>
            <person name="Molina-Menor E."/>
            <person name="Vidal-Verdu A."/>
            <person name="Calonge A."/>
            <person name="Satari L."/>
            <person name="Pereto J."/>
            <person name="Porcar M."/>
        </authorList>
    </citation>
    <scope>NUCLEOTIDE SEQUENCE [LARGE SCALE GENOMIC DNA]</scope>
    <source>
        <strain evidence="3 4">T18</strain>
    </source>
</reference>